<dbReference type="InterPro" id="IPR029058">
    <property type="entry name" value="AB_hydrolase_fold"/>
</dbReference>
<dbReference type="InterPro" id="IPR000073">
    <property type="entry name" value="AB_hydrolase_1"/>
</dbReference>
<gene>
    <name evidence="3" type="ORF">G7043_22010</name>
</gene>
<evidence type="ECO:0000259" key="2">
    <source>
        <dbReference type="Pfam" id="PF12697"/>
    </source>
</evidence>
<dbReference type="PRINTS" id="PR00412">
    <property type="entry name" value="EPOXHYDRLASE"/>
</dbReference>
<dbReference type="Gene3D" id="3.40.50.1820">
    <property type="entry name" value="alpha/beta hydrolase"/>
    <property type="match status" value="1"/>
</dbReference>
<feature type="domain" description="AB hydrolase-1" evidence="2">
    <location>
        <begin position="25"/>
        <end position="261"/>
    </location>
</feature>
<dbReference type="InterPro" id="IPR050266">
    <property type="entry name" value="AB_hydrolase_sf"/>
</dbReference>
<dbReference type="SUPFAM" id="SSF53474">
    <property type="entry name" value="alpha/beta-Hydrolases"/>
    <property type="match status" value="1"/>
</dbReference>
<dbReference type="PANTHER" id="PTHR43798:SF31">
    <property type="entry name" value="AB HYDROLASE SUPERFAMILY PROTEIN YCLE"/>
    <property type="match status" value="1"/>
</dbReference>
<protein>
    <submittedName>
        <fullName evidence="3">Alpha/beta hydrolase</fullName>
    </submittedName>
</protein>
<reference evidence="3 4" key="1">
    <citation type="submission" date="2020-03" db="EMBL/GenBank/DDBJ databases">
        <title>Isolation and identification of active actinomycetes.</title>
        <authorList>
            <person name="Sun X."/>
        </authorList>
    </citation>
    <scope>NUCLEOTIDE SEQUENCE [LARGE SCALE GENOMIC DNA]</scope>
    <source>
        <strain evidence="3 4">NEAU-D13</strain>
    </source>
</reference>
<evidence type="ECO:0000313" key="3">
    <source>
        <dbReference type="EMBL" id="NGY61607.1"/>
    </source>
</evidence>
<proteinExistence type="predicted"/>
<comment type="caution">
    <text evidence="3">The sequence shown here is derived from an EMBL/GenBank/DDBJ whole genome shotgun (WGS) entry which is preliminary data.</text>
</comment>
<keyword evidence="1 3" id="KW-0378">Hydrolase</keyword>
<accession>A0A7C9RSM7</accession>
<organism evidence="3 4">
    <name type="scientific">Lentzea alba</name>
    <dbReference type="NCBI Taxonomy" id="2714351"/>
    <lineage>
        <taxon>Bacteria</taxon>
        <taxon>Bacillati</taxon>
        <taxon>Actinomycetota</taxon>
        <taxon>Actinomycetes</taxon>
        <taxon>Pseudonocardiales</taxon>
        <taxon>Pseudonocardiaceae</taxon>
        <taxon>Lentzea</taxon>
    </lineage>
</organism>
<dbReference type="GO" id="GO:0016020">
    <property type="term" value="C:membrane"/>
    <property type="evidence" value="ECO:0007669"/>
    <property type="project" value="TreeGrafter"/>
</dbReference>
<dbReference type="EMBL" id="JAAMPJ010000005">
    <property type="protein sequence ID" value="NGY61607.1"/>
    <property type="molecule type" value="Genomic_DNA"/>
</dbReference>
<dbReference type="PRINTS" id="PR00111">
    <property type="entry name" value="ABHYDROLASE"/>
</dbReference>
<dbReference type="GO" id="GO:0016787">
    <property type="term" value="F:hydrolase activity"/>
    <property type="evidence" value="ECO:0007669"/>
    <property type="project" value="UniProtKB-KW"/>
</dbReference>
<dbReference type="PANTHER" id="PTHR43798">
    <property type="entry name" value="MONOACYLGLYCEROL LIPASE"/>
    <property type="match status" value="1"/>
</dbReference>
<dbReference type="Proteomes" id="UP000481360">
    <property type="component" value="Unassembled WGS sequence"/>
</dbReference>
<dbReference type="InterPro" id="IPR000639">
    <property type="entry name" value="Epox_hydrolase-like"/>
</dbReference>
<dbReference type="RefSeq" id="WP_166048158.1">
    <property type="nucleotide sequence ID" value="NZ_JAAMPJ010000005.1"/>
</dbReference>
<keyword evidence="4" id="KW-1185">Reference proteome</keyword>
<evidence type="ECO:0000313" key="4">
    <source>
        <dbReference type="Proteomes" id="UP000481360"/>
    </source>
</evidence>
<sequence>MKIDGQQITYLQSPADQSGQADPEVIFIHGNSSSARTWLPVMRGDFGRRFRCVALDLPGHGQSEPARDQADYSLPGYAAVLTRFVQELRASEAIIVGWSLGGQIVMEAAPELPDAGGFVIFGAPPVASPAQMAEAFLPHPAMAALFSAQVSESEARLAAESFTAPGSPLDISEFVSDILTTDGAARIGLGASAGAGRFADEIAIVSALRQPLAILQGADEQLVNHDYLRKLTIPSLWRKEVQLIPGAGHAPHQEAPQQFAALLTEFIGDLGRKQ</sequence>
<name>A0A7C9RSM7_9PSEU</name>
<evidence type="ECO:0000256" key="1">
    <source>
        <dbReference type="ARBA" id="ARBA00022801"/>
    </source>
</evidence>
<dbReference type="Pfam" id="PF12697">
    <property type="entry name" value="Abhydrolase_6"/>
    <property type="match status" value="1"/>
</dbReference>
<dbReference type="AlphaFoldDB" id="A0A7C9RSM7"/>